<sequence>MTYLKKRSFSAIAAACIAAIAVPAAAHPTHMRHGQMMGGPMGMMEGHYGMMGPHGMGMGMARSYAMTTFDADGDGMLSAEEITSGMQAELKTYDADGDGALSLEEFATMHAAHTRPMTVRAFQMHDADGDAKISEAEIAASAAMMQRRMSERPVDMRGMGMGAVDDD</sequence>
<dbReference type="PROSITE" id="PS50222">
    <property type="entry name" value="EF_HAND_2"/>
    <property type="match status" value="1"/>
</dbReference>
<feature type="chain" id="PRO_5024395393" evidence="1">
    <location>
        <begin position="27"/>
        <end position="167"/>
    </location>
</feature>
<dbReference type="Gene3D" id="1.10.238.10">
    <property type="entry name" value="EF-hand"/>
    <property type="match status" value="1"/>
</dbReference>
<comment type="caution">
    <text evidence="3">The sequence shown here is derived from an EMBL/GenBank/DDBJ whole genome shotgun (WGS) entry which is preliminary data.</text>
</comment>
<accession>A0A5S3PD64</accession>
<reference evidence="3 4" key="1">
    <citation type="submission" date="2019-05" db="EMBL/GenBank/DDBJ databases">
        <title>Sulfitobacter sabulilitoris sp. nov., isolated from a marine sand.</title>
        <authorList>
            <person name="Yoon J.-H."/>
        </authorList>
    </citation>
    <scope>NUCLEOTIDE SEQUENCE [LARGE SCALE GENOMIC DNA]</scope>
    <source>
        <strain evidence="3 4">HSMS-29</strain>
    </source>
</reference>
<protein>
    <submittedName>
        <fullName evidence="3">Calcium-binding protein</fullName>
    </submittedName>
</protein>
<dbReference type="RefSeq" id="WP_138662781.1">
    <property type="nucleotide sequence ID" value="NZ_VANS01000003.1"/>
</dbReference>
<dbReference type="InterPro" id="IPR011992">
    <property type="entry name" value="EF-hand-dom_pair"/>
</dbReference>
<evidence type="ECO:0000313" key="4">
    <source>
        <dbReference type="Proteomes" id="UP000309550"/>
    </source>
</evidence>
<organism evidence="3 4">
    <name type="scientific">Sulfitobacter sabulilitoris</name>
    <dbReference type="NCBI Taxonomy" id="2562655"/>
    <lineage>
        <taxon>Bacteria</taxon>
        <taxon>Pseudomonadati</taxon>
        <taxon>Pseudomonadota</taxon>
        <taxon>Alphaproteobacteria</taxon>
        <taxon>Rhodobacterales</taxon>
        <taxon>Roseobacteraceae</taxon>
        <taxon>Sulfitobacter</taxon>
    </lineage>
</organism>
<dbReference type="GO" id="GO:0005509">
    <property type="term" value="F:calcium ion binding"/>
    <property type="evidence" value="ECO:0007669"/>
    <property type="project" value="InterPro"/>
</dbReference>
<keyword evidence="4" id="KW-1185">Reference proteome</keyword>
<proteinExistence type="predicted"/>
<feature type="signal peptide" evidence="1">
    <location>
        <begin position="1"/>
        <end position="26"/>
    </location>
</feature>
<dbReference type="SUPFAM" id="SSF47473">
    <property type="entry name" value="EF-hand"/>
    <property type="match status" value="1"/>
</dbReference>
<dbReference type="AlphaFoldDB" id="A0A5S3PD64"/>
<evidence type="ECO:0000313" key="3">
    <source>
        <dbReference type="EMBL" id="TMM51708.1"/>
    </source>
</evidence>
<name>A0A5S3PD64_9RHOB</name>
<dbReference type="SMART" id="SM00054">
    <property type="entry name" value="EFh"/>
    <property type="match status" value="2"/>
</dbReference>
<dbReference type="Proteomes" id="UP000309550">
    <property type="component" value="Unassembled WGS sequence"/>
</dbReference>
<dbReference type="Pfam" id="PF13202">
    <property type="entry name" value="EF-hand_5"/>
    <property type="match status" value="2"/>
</dbReference>
<evidence type="ECO:0000259" key="2">
    <source>
        <dbReference type="PROSITE" id="PS50222"/>
    </source>
</evidence>
<dbReference type="OrthoDB" id="5470953at2"/>
<dbReference type="InterPro" id="IPR018247">
    <property type="entry name" value="EF_Hand_1_Ca_BS"/>
</dbReference>
<feature type="domain" description="EF-hand" evidence="2">
    <location>
        <begin position="81"/>
        <end position="116"/>
    </location>
</feature>
<dbReference type="EMBL" id="VANS01000003">
    <property type="protein sequence ID" value="TMM51708.1"/>
    <property type="molecule type" value="Genomic_DNA"/>
</dbReference>
<evidence type="ECO:0000256" key="1">
    <source>
        <dbReference type="SAM" id="SignalP"/>
    </source>
</evidence>
<dbReference type="PROSITE" id="PS00018">
    <property type="entry name" value="EF_HAND_1"/>
    <property type="match status" value="1"/>
</dbReference>
<keyword evidence="1" id="KW-0732">Signal</keyword>
<gene>
    <name evidence="3" type="ORF">FDT80_13230</name>
</gene>
<dbReference type="InterPro" id="IPR002048">
    <property type="entry name" value="EF_hand_dom"/>
</dbReference>